<evidence type="ECO:0000313" key="2">
    <source>
        <dbReference type="Proteomes" id="UP000547879"/>
    </source>
</evidence>
<gene>
    <name evidence="1" type="ORF">HNQ72_005870</name>
</gene>
<evidence type="ECO:0008006" key="3">
    <source>
        <dbReference type="Google" id="ProtNLM"/>
    </source>
</evidence>
<dbReference type="Proteomes" id="UP000547879">
    <property type="component" value="Unassembled WGS sequence"/>
</dbReference>
<dbReference type="EMBL" id="JACHEG010000013">
    <property type="protein sequence ID" value="MBB6166020.1"/>
    <property type="molecule type" value="Genomic_DNA"/>
</dbReference>
<accession>A0A7W9YCD0</accession>
<organism evidence="1 2">
    <name type="scientific">Rhizobium wenxiniae</name>
    <dbReference type="NCBI Taxonomy" id="1737357"/>
    <lineage>
        <taxon>Bacteria</taxon>
        <taxon>Pseudomonadati</taxon>
        <taxon>Pseudomonadota</taxon>
        <taxon>Alphaproteobacteria</taxon>
        <taxon>Hyphomicrobiales</taxon>
        <taxon>Rhizobiaceae</taxon>
        <taxon>Rhizobium/Agrobacterium group</taxon>
        <taxon>Rhizobium</taxon>
    </lineage>
</organism>
<proteinExistence type="predicted"/>
<comment type="caution">
    <text evidence="1">The sequence shown here is derived from an EMBL/GenBank/DDBJ whole genome shotgun (WGS) entry which is preliminary data.</text>
</comment>
<dbReference type="AlphaFoldDB" id="A0A7W9YCD0"/>
<keyword evidence="2" id="KW-1185">Reference proteome</keyword>
<reference evidence="1 2" key="1">
    <citation type="submission" date="2020-08" db="EMBL/GenBank/DDBJ databases">
        <title>Genomic Encyclopedia of Type Strains, Phase IV (KMG-IV): sequencing the most valuable type-strain genomes for metagenomic binning, comparative biology and taxonomic classification.</title>
        <authorList>
            <person name="Goeker M."/>
        </authorList>
    </citation>
    <scope>NUCLEOTIDE SEQUENCE [LARGE SCALE GENOMIC DNA]</scope>
    <source>
        <strain evidence="1 2">DSM 100734</strain>
    </source>
</reference>
<protein>
    <recommendedName>
        <fullName evidence="3">Thioesterase domain-containing protein</fullName>
    </recommendedName>
</protein>
<sequence length="64" mass="6563">MAAEARISGAGLSLPPPGSTSMIYCEKVSAKPDSGRLMIHARVSSQCGRTLVTTSLITVPGMTA</sequence>
<name>A0A7W9YCD0_9HYPH</name>
<evidence type="ECO:0000313" key="1">
    <source>
        <dbReference type="EMBL" id="MBB6166020.1"/>
    </source>
</evidence>